<dbReference type="EMBL" id="NDHI03003281">
    <property type="protein sequence ID" value="PNJ89382.1"/>
    <property type="molecule type" value="Genomic_DNA"/>
</dbReference>
<accession>A0A6D2XQF8</accession>
<feature type="domain" description="CEP76/DRC7 peptidase-like" evidence="2">
    <location>
        <begin position="130"/>
        <end position="246"/>
    </location>
</feature>
<feature type="domain" description="Centrosomal protein of 76 kDa C-terminal" evidence="1">
    <location>
        <begin position="261"/>
        <end position="317"/>
    </location>
</feature>
<dbReference type="GO" id="GO:1905515">
    <property type="term" value="P:non-motile cilium assembly"/>
    <property type="evidence" value="ECO:0007669"/>
    <property type="project" value="TreeGrafter"/>
</dbReference>
<dbReference type="PANTHER" id="PTHR20837">
    <property type="entry name" value="CENTROSOMAL PROTEIN-RELATED"/>
    <property type="match status" value="1"/>
</dbReference>
<dbReference type="Pfam" id="PF24652">
    <property type="entry name" value="CEP76_C"/>
    <property type="match status" value="1"/>
</dbReference>
<dbReference type="GO" id="GO:1904491">
    <property type="term" value="P:protein localization to ciliary transition zone"/>
    <property type="evidence" value="ECO:0007669"/>
    <property type="project" value="TreeGrafter"/>
</dbReference>
<dbReference type="PANTHER" id="PTHR20837:SF2">
    <property type="entry name" value="PROTEIN CC2D2B"/>
    <property type="match status" value="1"/>
</dbReference>
<dbReference type="AlphaFoldDB" id="A0A6D2XQF8"/>
<dbReference type="InterPro" id="IPR056288">
    <property type="entry name" value="CEP76_C"/>
</dbReference>
<comment type="caution">
    <text evidence="3">The sequence shown here is derived from an EMBL/GenBank/DDBJ whole genome shotgun (WGS) entry which is preliminary data.</text>
</comment>
<evidence type="ECO:0000259" key="2">
    <source>
        <dbReference type="Pfam" id="PF24656"/>
    </source>
</evidence>
<sequence length="322" mass="37144">MMTEKHEDHCLKSCSGHSYIRKNWLGSIVFPFSALLQQSEFLDQTEVLQRAQIFKKNCKAMFPNRRIITTVFNDEGIQFLVTRYIKALNPPQQLLDIFLHNSNATFDLIARFVSLIPFMPNTPDENDGSDIWMTSERCISFAIGNKEEHAILLCNFFLYFGKKALVLLGTSVLEGHVAYVVTQETNEYLLWNPSTGQCYKQFDPFCPLKSVDCLFDDRNVWFNIQQNNTPMAVFFDYSKESFWKQLLPKNVQGTKIKSIQVTGFPIQMPYTDVQSIIDAVYQTGIHSAEFPQTEFALAVYIHPYPNNILSVWVYLASLVQHQ</sequence>
<gene>
    <name evidence="3" type="ORF">CR201_G0038030</name>
</gene>
<dbReference type="Pfam" id="PF24656">
    <property type="entry name" value="CEPT76_peptidase"/>
    <property type="match status" value="1"/>
</dbReference>
<dbReference type="InterPro" id="IPR056290">
    <property type="entry name" value="CEPT76/DRC7_peptidase-like_dom"/>
</dbReference>
<evidence type="ECO:0000259" key="1">
    <source>
        <dbReference type="Pfam" id="PF24652"/>
    </source>
</evidence>
<evidence type="ECO:0000313" key="3">
    <source>
        <dbReference type="EMBL" id="PNJ89382.1"/>
    </source>
</evidence>
<name>A0A6D2XQF8_PONAB</name>
<protein>
    <submittedName>
        <fullName evidence="3">CC2D2B isoform 10</fullName>
    </submittedName>
</protein>
<dbReference type="InterPro" id="IPR052434">
    <property type="entry name" value="Tectonic-like_complex_comp"/>
</dbReference>
<reference evidence="3" key="1">
    <citation type="submission" date="2017-12" db="EMBL/GenBank/DDBJ databases">
        <title>High-resolution comparative analysis of great ape genomes.</title>
        <authorList>
            <person name="Pollen A."/>
            <person name="Hastie A."/>
            <person name="Hormozdiari F."/>
            <person name="Dougherty M."/>
            <person name="Liu R."/>
            <person name="Chaisson M."/>
            <person name="Hoppe E."/>
            <person name="Hill C."/>
            <person name="Pang A."/>
            <person name="Hillier L."/>
            <person name="Baker C."/>
            <person name="Armstrong J."/>
            <person name="Shendure J."/>
            <person name="Paten B."/>
            <person name="Wilson R."/>
            <person name="Chao H."/>
            <person name="Schneider V."/>
            <person name="Ventura M."/>
            <person name="Kronenberg Z."/>
            <person name="Murali S."/>
            <person name="Gordon D."/>
            <person name="Cantsilieris S."/>
            <person name="Munson K."/>
            <person name="Nelson B."/>
            <person name="Raja A."/>
            <person name="Underwood J."/>
            <person name="Diekhans M."/>
            <person name="Fiddes I."/>
            <person name="Haussler D."/>
            <person name="Eichler E."/>
        </authorList>
    </citation>
    <scope>NUCLEOTIDE SEQUENCE [LARGE SCALE GENOMIC DNA]</scope>
    <source>
        <strain evidence="3">Susie</strain>
    </source>
</reference>
<organism evidence="3">
    <name type="scientific">Pongo abelii</name>
    <name type="common">Sumatran orangutan</name>
    <name type="synonym">Pongo pygmaeus abelii</name>
    <dbReference type="NCBI Taxonomy" id="9601"/>
    <lineage>
        <taxon>Eukaryota</taxon>
        <taxon>Metazoa</taxon>
        <taxon>Chordata</taxon>
        <taxon>Craniata</taxon>
        <taxon>Vertebrata</taxon>
        <taxon>Euteleostomi</taxon>
        <taxon>Mammalia</taxon>
        <taxon>Eutheria</taxon>
        <taxon>Euarchontoglires</taxon>
        <taxon>Primates</taxon>
        <taxon>Haplorrhini</taxon>
        <taxon>Catarrhini</taxon>
        <taxon>Hominidae</taxon>
        <taxon>Pongo</taxon>
    </lineage>
</organism>
<dbReference type="GO" id="GO:0035869">
    <property type="term" value="C:ciliary transition zone"/>
    <property type="evidence" value="ECO:0007669"/>
    <property type="project" value="TreeGrafter"/>
</dbReference>
<proteinExistence type="predicted"/>